<feature type="transmembrane region" description="Helical" evidence="1">
    <location>
        <begin position="256"/>
        <end position="278"/>
    </location>
</feature>
<evidence type="ECO:0000313" key="2">
    <source>
        <dbReference type="EMBL" id="ADI17807.1"/>
    </source>
</evidence>
<keyword evidence="1" id="KW-0472">Membrane</keyword>
<keyword evidence="1" id="KW-1133">Transmembrane helix</keyword>
<feature type="transmembrane region" description="Helical" evidence="1">
    <location>
        <begin position="20"/>
        <end position="40"/>
    </location>
</feature>
<dbReference type="Gene3D" id="2.180.10.10">
    <property type="entry name" value="RHS repeat-associated core"/>
    <property type="match status" value="1"/>
</dbReference>
<feature type="transmembrane region" description="Helical" evidence="1">
    <location>
        <begin position="339"/>
        <end position="356"/>
    </location>
</feature>
<proteinExistence type="predicted"/>
<protein>
    <submittedName>
        <fullName evidence="2">Uncharacterized protein</fullName>
    </submittedName>
</protein>
<feature type="transmembrane region" description="Helical" evidence="1">
    <location>
        <begin position="52"/>
        <end position="79"/>
    </location>
</feature>
<sequence length="635" mass="74494">MRKLISNILHIKNKFSSWILFFFSLFLVVVPALCILYTIGTEFGVWRLNLNSSFIVSVLTSMFYISLIYVSVLLFIILIFRMSINKTRLLLLAYISISLLIFSIPIFLKYVFSISLIEYLVYVFSEPTRIFDLIIQILPGGFSLEYLKVDFLIKVFMISLTIYISNFLVIKKIFNSNNFLPIKDLIFLNFFMLLLGSIAIIIIFYEAIYPSEYSQYAFLNIVTGPYKFIIIIQLLPVLITQLFWIRKIRSSEFISFVLFLILIPAIFFSLYLDLSVLFSRDYLPASLSMFFPSFLDLGVLLGIIFLPLTSSILFIFFFKKATSFFKFLKVYAMKKDKRVLSLFLFSFILLVFFLISKSFDSIINDLEKDRHNGSLKYVKINQYQINNNGKQMISSSSVKYNLDGNKIEENLPSGDKILFRYENGFLVEKKMFLETRELDRILRYGRDKSGNIITGELIVHNTNDECKRHHYRLDNSGESFMPSEDAYNTLSEEFCDYKEYKFDESGRLSFRGDGTDNSWYYYDGADRLIGENNASKGHPEWDCSFLYNKYSDIVQSSCCCDIDDINEEGVHKTFEYKYDDNGNKISKISFIDGILLEKLTFSYKYDNFNNETEIQYFLVPFPQPYQVDYIKYEYY</sequence>
<feature type="transmembrane region" description="Helical" evidence="1">
    <location>
        <begin position="225"/>
        <end position="244"/>
    </location>
</feature>
<accession>E0XTR6</accession>
<dbReference type="AlphaFoldDB" id="E0XTR6"/>
<keyword evidence="1" id="KW-0812">Transmembrane</keyword>
<feature type="transmembrane region" description="Helical" evidence="1">
    <location>
        <begin position="151"/>
        <end position="174"/>
    </location>
</feature>
<dbReference type="EMBL" id="GU474874">
    <property type="protein sequence ID" value="ADI17807.1"/>
    <property type="molecule type" value="Genomic_DNA"/>
</dbReference>
<feature type="transmembrane region" description="Helical" evidence="1">
    <location>
        <begin position="298"/>
        <end position="318"/>
    </location>
</feature>
<evidence type="ECO:0000256" key="1">
    <source>
        <dbReference type="SAM" id="Phobius"/>
    </source>
</evidence>
<name>E0XTR6_9SPHI</name>
<reference evidence="2" key="1">
    <citation type="journal article" date="2011" name="Environ. Microbiol.">
        <title>Time-series analyses of Monterey Bay coastal microbial picoplankton using a 'genome proxy' microarray.</title>
        <authorList>
            <person name="Rich V.I."/>
            <person name="Pham V.D."/>
            <person name="Eppley J."/>
            <person name="Shi Y."/>
            <person name="DeLong E.F."/>
        </authorList>
    </citation>
    <scope>NUCLEOTIDE SEQUENCE</scope>
</reference>
<feature type="transmembrane region" description="Helical" evidence="1">
    <location>
        <begin position="186"/>
        <end position="205"/>
    </location>
</feature>
<organism evidence="2">
    <name type="scientific">uncultured Sphingobacteriales bacterium HF0130_33B19</name>
    <dbReference type="NCBI Taxonomy" id="710991"/>
    <lineage>
        <taxon>Bacteria</taxon>
        <taxon>Pseudomonadati</taxon>
        <taxon>Bacteroidota</taxon>
        <taxon>Sphingobacteriia</taxon>
        <taxon>Sphingobacteriales</taxon>
        <taxon>environmental samples</taxon>
    </lineage>
</organism>
<feature type="transmembrane region" description="Helical" evidence="1">
    <location>
        <begin position="91"/>
        <end position="112"/>
    </location>
</feature>